<protein>
    <recommendedName>
        <fullName evidence="2">RNase MRP protein 1 RNA binding domain-containing protein</fullName>
    </recommendedName>
</protein>
<reference evidence="3" key="1">
    <citation type="submission" date="2021-06" db="EMBL/GenBank/DDBJ databases">
        <title>Comparative genomics, transcriptomics and evolutionary studies reveal genomic signatures of adaptation to plant cell wall in hemibiotrophic fungi.</title>
        <authorList>
            <consortium name="DOE Joint Genome Institute"/>
            <person name="Baroncelli R."/>
            <person name="Diaz J.F."/>
            <person name="Benocci T."/>
            <person name="Peng M."/>
            <person name="Battaglia E."/>
            <person name="Haridas S."/>
            <person name="Andreopoulos W."/>
            <person name="Labutti K."/>
            <person name="Pangilinan J."/>
            <person name="Floch G.L."/>
            <person name="Makela M.R."/>
            <person name="Henrissat B."/>
            <person name="Grigoriev I.V."/>
            <person name="Crouch J.A."/>
            <person name="De Vries R.P."/>
            <person name="Sukno S.A."/>
            <person name="Thon M.R."/>
        </authorList>
    </citation>
    <scope>NUCLEOTIDE SEQUENCE</scope>
    <source>
        <strain evidence="3">CBS 125086</strain>
    </source>
</reference>
<dbReference type="GO" id="GO:0000172">
    <property type="term" value="C:ribonuclease MRP complex"/>
    <property type="evidence" value="ECO:0007669"/>
    <property type="project" value="InterPro"/>
</dbReference>
<dbReference type="GO" id="GO:0000294">
    <property type="term" value="P:nuclear-transcribed mRNA catabolic process, RNase MRP-dependent"/>
    <property type="evidence" value="ECO:0007669"/>
    <property type="project" value="TreeGrafter"/>
</dbReference>
<feature type="region of interest" description="Disordered" evidence="1">
    <location>
        <begin position="69"/>
        <end position="95"/>
    </location>
</feature>
<evidence type="ECO:0000313" key="4">
    <source>
        <dbReference type="Proteomes" id="UP001230504"/>
    </source>
</evidence>
<gene>
    <name evidence="3" type="ORF">LY79DRAFT_655897</name>
</gene>
<feature type="region of interest" description="Disordered" evidence="1">
    <location>
        <begin position="228"/>
        <end position="273"/>
    </location>
</feature>
<dbReference type="PANTHER" id="PTHR37792:SF1">
    <property type="entry name" value="RIBONUCLEASE MRP PROTEIN SUBUNIT RMP1"/>
    <property type="match status" value="1"/>
</dbReference>
<evidence type="ECO:0000256" key="1">
    <source>
        <dbReference type="SAM" id="MobiDB-lite"/>
    </source>
</evidence>
<dbReference type="RefSeq" id="XP_060419448.1">
    <property type="nucleotide sequence ID" value="XM_060562677.1"/>
</dbReference>
<feature type="domain" description="RNase MRP protein 1 RNA binding" evidence="2">
    <location>
        <begin position="24"/>
        <end position="142"/>
    </location>
</feature>
<dbReference type="PANTHER" id="PTHR37792">
    <property type="entry name" value="RIBONUCLEASE MRP PROTEIN SUBUNIT RMP1"/>
    <property type="match status" value="1"/>
</dbReference>
<name>A0AAD8QA08_9PEZI</name>
<dbReference type="GO" id="GO:0042134">
    <property type="term" value="F:rRNA primary transcript binding"/>
    <property type="evidence" value="ECO:0007669"/>
    <property type="project" value="InterPro"/>
</dbReference>
<dbReference type="CDD" id="cd22573">
    <property type="entry name" value="RMP1_RBD"/>
    <property type="match status" value="1"/>
</dbReference>
<evidence type="ECO:0000259" key="2">
    <source>
        <dbReference type="Pfam" id="PF20945"/>
    </source>
</evidence>
<dbReference type="Proteomes" id="UP001230504">
    <property type="component" value="Unassembled WGS sequence"/>
</dbReference>
<dbReference type="GO" id="GO:0000466">
    <property type="term" value="P:maturation of 5.8S rRNA from tricistronic rRNA transcript (SSU-rRNA, 5.8S rRNA, LSU-rRNA)"/>
    <property type="evidence" value="ECO:0007669"/>
    <property type="project" value="TreeGrafter"/>
</dbReference>
<accession>A0AAD8QA08</accession>
<feature type="compositionally biased region" description="Basic and acidic residues" evidence="1">
    <location>
        <begin position="240"/>
        <end position="253"/>
    </location>
</feature>
<evidence type="ECO:0000313" key="3">
    <source>
        <dbReference type="EMBL" id="KAK1598771.1"/>
    </source>
</evidence>
<dbReference type="InterPro" id="IPR047205">
    <property type="entry name" value="RMP1"/>
</dbReference>
<dbReference type="Pfam" id="PF20945">
    <property type="entry name" value="RMP1"/>
    <property type="match status" value="1"/>
</dbReference>
<dbReference type="EMBL" id="JAHLJV010000004">
    <property type="protein sequence ID" value="KAK1598771.1"/>
    <property type="molecule type" value="Genomic_DNA"/>
</dbReference>
<proteinExistence type="predicted"/>
<dbReference type="GeneID" id="85446917"/>
<comment type="caution">
    <text evidence="3">The sequence shown here is derived from an EMBL/GenBank/DDBJ whole genome shotgun (WGS) entry which is preliminary data.</text>
</comment>
<sequence length="273" mass="29914">MNPAVPADLHQPTIDALVPVLQILDGFNHRNKNQHRVARWWSQFDLLRRSVRRLHDALEARVRHNHAQSFRAPSKRLAGKVSAGARTGNGDRRGEAFGEDVANRARLLLDTAIPSSFLAFSQLAADSQHAALGLVLLGVLARINSAIAPLIPRQPKGGDAMLPMANSSTSHRDAVTAKEGQMNPESMGLGVAISRDQMKLIAKTPGRRPTMKEDAKAVAIAPIASKKKRKLVDAPITEPEPSRRVKETRSEKKPSKKKSKRGDEFSDLFSSLM</sequence>
<organism evidence="3 4">
    <name type="scientific">Colletotrichum navitas</name>
    <dbReference type="NCBI Taxonomy" id="681940"/>
    <lineage>
        <taxon>Eukaryota</taxon>
        <taxon>Fungi</taxon>
        <taxon>Dikarya</taxon>
        <taxon>Ascomycota</taxon>
        <taxon>Pezizomycotina</taxon>
        <taxon>Sordariomycetes</taxon>
        <taxon>Hypocreomycetidae</taxon>
        <taxon>Glomerellales</taxon>
        <taxon>Glomerellaceae</taxon>
        <taxon>Colletotrichum</taxon>
        <taxon>Colletotrichum graminicola species complex</taxon>
    </lineage>
</organism>
<dbReference type="AlphaFoldDB" id="A0AAD8QA08"/>
<keyword evidence="4" id="KW-1185">Reference proteome</keyword>
<dbReference type="InterPro" id="IPR047204">
    <property type="entry name" value="RMP1_RBD"/>
</dbReference>